<gene>
    <name evidence="7" type="primary">lafC</name>
    <name evidence="7" type="ORF">GCM10007320_33470</name>
</gene>
<dbReference type="InterPro" id="IPR036584">
    <property type="entry name" value="FliS_sf"/>
</dbReference>
<dbReference type="CDD" id="cd16098">
    <property type="entry name" value="FliS"/>
    <property type="match status" value="1"/>
</dbReference>
<dbReference type="Proteomes" id="UP000626210">
    <property type="component" value="Unassembled WGS sequence"/>
</dbReference>
<sequence length="139" mass="15336">MDHDAYHHYHAVNLHAQTANASPVQLVLILLDGLLEELARTRAHIAARRYTEKAQSLDKCVDILNGLSSALDTDRGGEVVGNLARLYDYCSWRLYRAGSDLDPAMVDEVAGLLRTLRAGWQDVQAQDLRRTSTAGAAHV</sequence>
<dbReference type="PANTHER" id="PTHR34773">
    <property type="entry name" value="FLAGELLAR SECRETION CHAPERONE FLIS"/>
    <property type="match status" value="1"/>
</dbReference>
<proteinExistence type="inferred from homology"/>
<accession>A0ABQ3G401</accession>
<evidence type="ECO:0000256" key="1">
    <source>
        <dbReference type="ARBA" id="ARBA00004514"/>
    </source>
</evidence>
<evidence type="ECO:0000313" key="7">
    <source>
        <dbReference type="EMBL" id="GHC87165.1"/>
    </source>
</evidence>
<evidence type="ECO:0000313" key="8">
    <source>
        <dbReference type="Proteomes" id="UP000626210"/>
    </source>
</evidence>
<dbReference type="Gene3D" id="1.20.120.340">
    <property type="entry name" value="Flagellar protein FliS"/>
    <property type="match status" value="1"/>
</dbReference>
<dbReference type="PANTHER" id="PTHR34773:SF1">
    <property type="entry name" value="FLAGELLAR SECRETION CHAPERONE FLIS"/>
    <property type="match status" value="1"/>
</dbReference>
<evidence type="ECO:0000256" key="3">
    <source>
        <dbReference type="ARBA" id="ARBA00022490"/>
    </source>
</evidence>
<evidence type="ECO:0000256" key="5">
    <source>
        <dbReference type="ARBA" id="ARBA00023186"/>
    </source>
</evidence>
<comment type="caution">
    <text evidence="7">The sequence shown here is derived from an EMBL/GenBank/DDBJ whole genome shotgun (WGS) entry which is preliminary data.</text>
</comment>
<keyword evidence="7" id="KW-0966">Cell projection</keyword>
<dbReference type="InterPro" id="IPR003713">
    <property type="entry name" value="FliS"/>
</dbReference>
<comment type="subcellular location">
    <subcellularLocation>
        <location evidence="1 6">Cytoplasm</location>
        <location evidence="1 6">Cytosol</location>
    </subcellularLocation>
</comment>
<dbReference type="SUPFAM" id="SSF101116">
    <property type="entry name" value="Flagellar export chaperone FliS"/>
    <property type="match status" value="1"/>
</dbReference>
<keyword evidence="7" id="KW-0282">Flagellum</keyword>
<keyword evidence="7" id="KW-0969">Cilium</keyword>
<keyword evidence="3 6" id="KW-0963">Cytoplasm</keyword>
<dbReference type="EMBL" id="BMYK01000009">
    <property type="protein sequence ID" value="GHC87165.1"/>
    <property type="molecule type" value="Genomic_DNA"/>
</dbReference>
<comment type="similarity">
    <text evidence="2 6">Belongs to the FliS family.</text>
</comment>
<keyword evidence="5" id="KW-0143">Chaperone</keyword>
<organism evidence="7 8">
    <name type="scientific">Pseudorhodoferax aquiterrae</name>
    <dbReference type="NCBI Taxonomy" id="747304"/>
    <lineage>
        <taxon>Bacteria</taxon>
        <taxon>Pseudomonadati</taxon>
        <taxon>Pseudomonadota</taxon>
        <taxon>Betaproteobacteria</taxon>
        <taxon>Burkholderiales</taxon>
        <taxon>Comamonadaceae</taxon>
    </lineage>
</organism>
<keyword evidence="8" id="KW-1185">Reference proteome</keyword>
<protein>
    <recommendedName>
        <fullName evidence="6">Flagellar secretion chaperone FliS</fullName>
    </recommendedName>
</protein>
<dbReference type="Pfam" id="PF02561">
    <property type="entry name" value="FliS"/>
    <property type="match status" value="1"/>
</dbReference>
<dbReference type="PIRSF" id="PIRSF039090">
    <property type="entry name" value="Flis"/>
    <property type="match status" value="1"/>
</dbReference>
<dbReference type="NCBIfam" id="TIGR00208">
    <property type="entry name" value="fliS"/>
    <property type="match status" value="1"/>
</dbReference>
<evidence type="ECO:0000256" key="4">
    <source>
        <dbReference type="ARBA" id="ARBA00022795"/>
    </source>
</evidence>
<reference evidence="8" key="1">
    <citation type="journal article" date="2019" name="Int. J. Syst. Evol. Microbiol.">
        <title>The Global Catalogue of Microorganisms (GCM) 10K type strain sequencing project: providing services to taxonomists for standard genome sequencing and annotation.</title>
        <authorList>
            <consortium name="The Broad Institute Genomics Platform"/>
            <consortium name="The Broad Institute Genome Sequencing Center for Infectious Disease"/>
            <person name="Wu L."/>
            <person name="Ma J."/>
        </authorList>
    </citation>
    <scope>NUCLEOTIDE SEQUENCE [LARGE SCALE GENOMIC DNA]</scope>
    <source>
        <strain evidence="8">KCTC 23314</strain>
    </source>
</reference>
<dbReference type="RefSeq" id="WP_189688070.1">
    <property type="nucleotide sequence ID" value="NZ_BMYK01000009.1"/>
</dbReference>
<name>A0ABQ3G401_9BURK</name>
<evidence type="ECO:0000256" key="2">
    <source>
        <dbReference type="ARBA" id="ARBA00008787"/>
    </source>
</evidence>
<keyword evidence="4 6" id="KW-1005">Bacterial flagellum biogenesis</keyword>
<evidence type="ECO:0000256" key="6">
    <source>
        <dbReference type="PIRNR" id="PIRNR039090"/>
    </source>
</evidence>